<dbReference type="GO" id="GO:0030322">
    <property type="term" value="P:stabilization of membrane potential"/>
    <property type="evidence" value="ECO:0007669"/>
    <property type="project" value="TreeGrafter"/>
</dbReference>
<dbReference type="GO" id="GO:0005886">
    <property type="term" value="C:plasma membrane"/>
    <property type="evidence" value="ECO:0007669"/>
    <property type="project" value="TreeGrafter"/>
</dbReference>
<dbReference type="AlphaFoldDB" id="A0A498SJY4"/>
<evidence type="ECO:0000313" key="11">
    <source>
        <dbReference type="Proteomes" id="UP000276991"/>
    </source>
</evidence>
<evidence type="ECO:0000256" key="6">
    <source>
        <dbReference type="ARBA" id="ARBA00023136"/>
    </source>
</evidence>
<protein>
    <recommendedName>
        <fullName evidence="9">Potassium channel domain-containing protein</fullName>
    </recommendedName>
</protein>
<feature type="transmembrane region" description="Helical" evidence="8">
    <location>
        <begin position="126"/>
        <end position="146"/>
    </location>
</feature>
<dbReference type="SUPFAM" id="SSF81324">
    <property type="entry name" value="Voltage-gated potassium channels"/>
    <property type="match status" value="1"/>
</dbReference>
<feature type="transmembrane region" description="Helical" evidence="8">
    <location>
        <begin position="74"/>
        <end position="95"/>
    </location>
</feature>
<proteinExistence type="predicted"/>
<name>A0A498SJY4_ACAVI</name>
<dbReference type="PANTHER" id="PTHR11003">
    <property type="entry name" value="POTASSIUM CHANNEL, SUBFAMILY K"/>
    <property type="match status" value="1"/>
</dbReference>
<evidence type="ECO:0000256" key="4">
    <source>
        <dbReference type="ARBA" id="ARBA00022989"/>
    </source>
</evidence>
<gene>
    <name evidence="10" type="ORF">NAV_LOCUS6145</name>
</gene>
<keyword evidence="4 8" id="KW-1133">Transmembrane helix</keyword>
<keyword evidence="11" id="KW-1185">Reference proteome</keyword>
<dbReference type="InterPro" id="IPR013099">
    <property type="entry name" value="K_chnl_dom"/>
</dbReference>
<dbReference type="OrthoDB" id="297496at2759"/>
<dbReference type="Proteomes" id="UP000276991">
    <property type="component" value="Unassembled WGS sequence"/>
</dbReference>
<keyword evidence="2" id="KW-0813">Transport</keyword>
<dbReference type="PANTHER" id="PTHR11003:SF312">
    <property type="entry name" value="POTASSIUM CHANNEL DOMAIN-CONTAINING PROTEIN"/>
    <property type="match status" value="1"/>
</dbReference>
<keyword evidence="3 8" id="KW-0812">Transmembrane</keyword>
<feature type="domain" description="Potassium channel" evidence="9">
    <location>
        <begin position="81"/>
        <end position="151"/>
    </location>
</feature>
<organism evidence="10 11">
    <name type="scientific">Acanthocheilonema viteae</name>
    <name type="common">Filarial nematode worm</name>
    <name type="synonym">Dipetalonema viteae</name>
    <dbReference type="NCBI Taxonomy" id="6277"/>
    <lineage>
        <taxon>Eukaryota</taxon>
        <taxon>Metazoa</taxon>
        <taxon>Ecdysozoa</taxon>
        <taxon>Nematoda</taxon>
        <taxon>Chromadorea</taxon>
        <taxon>Rhabditida</taxon>
        <taxon>Spirurina</taxon>
        <taxon>Spiruromorpha</taxon>
        <taxon>Filarioidea</taxon>
        <taxon>Onchocercidae</taxon>
        <taxon>Acanthocheilonema</taxon>
    </lineage>
</organism>
<dbReference type="InterPro" id="IPR003280">
    <property type="entry name" value="2pore_dom_K_chnl"/>
</dbReference>
<accession>A0A498SJY4</accession>
<keyword evidence="5" id="KW-0406">Ion transport</keyword>
<keyword evidence="7" id="KW-0407">Ion channel</keyword>
<feature type="transmembrane region" description="Helical" evidence="8">
    <location>
        <begin position="6"/>
        <end position="25"/>
    </location>
</feature>
<evidence type="ECO:0000256" key="8">
    <source>
        <dbReference type="SAM" id="Phobius"/>
    </source>
</evidence>
<dbReference type="STRING" id="6277.A0A498SJY4"/>
<evidence type="ECO:0000256" key="1">
    <source>
        <dbReference type="ARBA" id="ARBA00004141"/>
    </source>
</evidence>
<evidence type="ECO:0000256" key="5">
    <source>
        <dbReference type="ARBA" id="ARBA00023065"/>
    </source>
</evidence>
<dbReference type="GO" id="GO:0015271">
    <property type="term" value="F:outward rectifier potassium channel activity"/>
    <property type="evidence" value="ECO:0007669"/>
    <property type="project" value="TreeGrafter"/>
</dbReference>
<evidence type="ECO:0000256" key="3">
    <source>
        <dbReference type="ARBA" id="ARBA00022692"/>
    </source>
</evidence>
<dbReference type="EMBL" id="UPTC01001200">
    <property type="protein sequence ID" value="VBB31354.1"/>
    <property type="molecule type" value="Genomic_DNA"/>
</dbReference>
<evidence type="ECO:0000313" key="10">
    <source>
        <dbReference type="EMBL" id="VBB31354.1"/>
    </source>
</evidence>
<evidence type="ECO:0000256" key="2">
    <source>
        <dbReference type="ARBA" id="ARBA00022448"/>
    </source>
</evidence>
<dbReference type="GO" id="GO:0022841">
    <property type="term" value="F:potassium ion leak channel activity"/>
    <property type="evidence" value="ECO:0007669"/>
    <property type="project" value="TreeGrafter"/>
</dbReference>
<evidence type="ECO:0000256" key="7">
    <source>
        <dbReference type="ARBA" id="ARBA00023303"/>
    </source>
</evidence>
<evidence type="ECO:0000259" key="9">
    <source>
        <dbReference type="Pfam" id="PF07885"/>
    </source>
</evidence>
<feature type="non-terminal residue" evidence="10">
    <location>
        <position position="278"/>
    </location>
</feature>
<dbReference type="Pfam" id="PF07885">
    <property type="entry name" value="Ion_trans_2"/>
    <property type="match status" value="1"/>
</dbReference>
<sequence length="278" mass="31428">MTVIYAIVGIPIMLITLRDLGNFLYKTMINAIRLMRFTSNVCTIFDLIKENDEKMIKANDMVLSRPNPPVRIPVLLAIGTTFGWIFICAGLFKIWERDWTYAESCYFILSTIGLGDLSVRRRDLMIMCFVFVIIGLAMVSMCISVIQKALEDFYINVFLKLLLEYQSKLSQGNGAVEASVGMMQMWDNNKKAKYLMSFLRRASVLTKVQKDAEAHGIEVPLIFSNIDEESGMPKLFANEVNEETAAAIVEETIQQHVENVELNAPPMKSSTDLSLPKT</sequence>
<keyword evidence="6 8" id="KW-0472">Membrane</keyword>
<reference evidence="10 11" key="1">
    <citation type="submission" date="2018-08" db="EMBL/GenBank/DDBJ databases">
        <authorList>
            <person name="Laetsch R D."/>
            <person name="Stevens L."/>
            <person name="Kumar S."/>
            <person name="Blaxter L. M."/>
        </authorList>
    </citation>
    <scope>NUCLEOTIDE SEQUENCE [LARGE SCALE GENOMIC DNA]</scope>
</reference>
<comment type="subcellular location">
    <subcellularLocation>
        <location evidence="1">Membrane</location>
        <topology evidence="1">Multi-pass membrane protein</topology>
    </subcellularLocation>
</comment>
<dbReference type="Gene3D" id="1.10.287.70">
    <property type="match status" value="1"/>
</dbReference>